<dbReference type="Pfam" id="PF04138">
    <property type="entry name" value="GtrA_DPMS_TM"/>
    <property type="match status" value="1"/>
</dbReference>
<dbReference type="EMBL" id="JACHDD010000002">
    <property type="protein sequence ID" value="MBB5423243.1"/>
    <property type="molecule type" value="Genomic_DNA"/>
</dbReference>
<dbReference type="PANTHER" id="PTHR38459:SF1">
    <property type="entry name" value="PROPHAGE BACTOPRENOL-LINKED GLUCOSE TRANSLOCASE HOMOLOG"/>
    <property type="match status" value="1"/>
</dbReference>
<dbReference type="GO" id="GO:0000271">
    <property type="term" value="P:polysaccharide biosynthetic process"/>
    <property type="evidence" value="ECO:0007669"/>
    <property type="project" value="InterPro"/>
</dbReference>
<feature type="domain" description="GtrA/DPMS transmembrane" evidence="6">
    <location>
        <begin position="11"/>
        <end position="122"/>
    </location>
</feature>
<protein>
    <submittedName>
        <fullName evidence="7">Putative flippase GtrA</fullName>
    </submittedName>
</protein>
<keyword evidence="8" id="KW-1185">Reference proteome</keyword>
<comment type="caution">
    <text evidence="7">The sequence shown here is derived from an EMBL/GenBank/DDBJ whole genome shotgun (WGS) entry which is preliminary data.</text>
</comment>
<evidence type="ECO:0000256" key="5">
    <source>
        <dbReference type="ARBA" id="ARBA00023136"/>
    </source>
</evidence>
<evidence type="ECO:0000313" key="8">
    <source>
        <dbReference type="Proteomes" id="UP000592780"/>
    </source>
</evidence>
<dbReference type="OrthoDB" id="7011564at2"/>
<evidence type="ECO:0000256" key="1">
    <source>
        <dbReference type="ARBA" id="ARBA00004141"/>
    </source>
</evidence>
<evidence type="ECO:0000313" key="7">
    <source>
        <dbReference type="EMBL" id="MBB5423243.1"/>
    </source>
</evidence>
<proteinExistence type="inferred from homology"/>
<gene>
    <name evidence="7" type="ORF">HDG40_001385</name>
</gene>
<dbReference type="AlphaFoldDB" id="A0A6I1Q3N6"/>
<keyword evidence="3" id="KW-0812">Transmembrane</keyword>
<sequence length="124" mass="13077">MMPVERVKLMRFGASGVIATGVHVCIALTLIADAGMSPAWANAIAFTWATAASYLLNTFWSFSALPALMNAGRFVLVSLGGLTLTALVSRLTQLAGGPPALGIALVVCVVPPLTFIAHRCWTYR</sequence>
<dbReference type="InterPro" id="IPR007267">
    <property type="entry name" value="GtrA_DPMS_TM"/>
</dbReference>
<evidence type="ECO:0000256" key="3">
    <source>
        <dbReference type="ARBA" id="ARBA00022692"/>
    </source>
</evidence>
<comment type="similarity">
    <text evidence="2">Belongs to the GtrA family.</text>
</comment>
<dbReference type="Proteomes" id="UP000592780">
    <property type="component" value="Unassembled WGS sequence"/>
</dbReference>
<name>A0A6I1Q3N6_PARAM</name>
<evidence type="ECO:0000256" key="2">
    <source>
        <dbReference type="ARBA" id="ARBA00009399"/>
    </source>
</evidence>
<comment type="subcellular location">
    <subcellularLocation>
        <location evidence="1">Membrane</location>
        <topology evidence="1">Multi-pass membrane protein</topology>
    </subcellularLocation>
</comment>
<evidence type="ECO:0000259" key="6">
    <source>
        <dbReference type="Pfam" id="PF04138"/>
    </source>
</evidence>
<evidence type="ECO:0000256" key="4">
    <source>
        <dbReference type="ARBA" id="ARBA00022989"/>
    </source>
</evidence>
<reference evidence="7 8" key="1">
    <citation type="submission" date="2020-08" db="EMBL/GenBank/DDBJ databases">
        <title>Genomic Encyclopedia of Type Strains, Phase IV (KMG-V): Genome sequencing to study the core and pangenomes of soil and plant-associated prokaryotes.</title>
        <authorList>
            <person name="Whitman W."/>
        </authorList>
    </citation>
    <scope>NUCLEOTIDE SEQUENCE [LARGE SCALE GENOMIC DNA]</scope>
    <source>
        <strain evidence="7 8">JPY158</strain>
    </source>
</reference>
<accession>A0A6I1Q3N6</accession>
<organism evidence="7 8">
    <name type="scientific">Paraburkholderia atlantica</name>
    <dbReference type="NCBI Taxonomy" id="2654982"/>
    <lineage>
        <taxon>Bacteria</taxon>
        <taxon>Pseudomonadati</taxon>
        <taxon>Pseudomonadota</taxon>
        <taxon>Betaproteobacteria</taxon>
        <taxon>Burkholderiales</taxon>
        <taxon>Burkholderiaceae</taxon>
        <taxon>Paraburkholderia</taxon>
    </lineage>
</organism>
<keyword evidence="4" id="KW-1133">Transmembrane helix</keyword>
<dbReference type="RefSeq" id="WP_018435762.1">
    <property type="nucleotide sequence ID" value="NZ_JACHDD010000002.1"/>
</dbReference>
<dbReference type="GO" id="GO:0005886">
    <property type="term" value="C:plasma membrane"/>
    <property type="evidence" value="ECO:0007669"/>
    <property type="project" value="TreeGrafter"/>
</dbReference>
<dbReference type="InterPro" id="IPR051401">
    <property type="entry name" value="GtrA_CellWall_Glycosyl"/>
</dbReference>
<dbReference type="PANTHER" id="PTHR38459">
    <property type="entry name" value="PROPHAGE BACTOPRENOL-LINKED GLUCOSE TRANSLOCASE HOMOLOG"/>
    <property type="match status" value="1"/>
</dbReference>
<keyword evidence="5" id="KW-0472">Membrane</keyword>